<protein>
    <recommendedName>
        <fullName evidence="10">Reverse transcriptase domain-containing protein</fullName>
    </recommendedName>
</protein>
<evidence type="ECO:0000313" key="9">
    <source>
        <dbReference type="Proteomes" id="UP000007110"/>
    </source>
</evidence>
<feature type="domain" description="GIY-YIG" evidence="6">
    <location>
        <begin position="692"/>
        <end position="781"/>
    </location>
</feature>
<dbReference type="InterPro" id="IPR000305">
    <property type="entry name" value="GIY-YIG_endonuc"/>
</dbReference>
<organism evidence="8 9">
    <name type="scientific">Strongylocentrotus purpuratus</name>
    <name type="common">Purple sea urchin</name>
    <dbReference type="NCBI Taxonomy" id="7668"/>
    <lineage>
        <taxon>Eukaryota</taxon>
        <taxon>Metazoa</taxon>
        <taxon>Echinodermata</taxon>
        <taxon>Eleutherozoa</taxon>
        <taxon>Echinozoa</taxon>
        <taxon>Echinoidea</taxon>
        <taxon>Euechinoidea</taxon>
        <taxon>Echinacea</taxon>
        <taxon>Camarodonta</taxon>
        <taxon>Echinidea</taxon>
        <taxon>Strongylocentrotidae</taxon>
        <taxon>Strongylocentrotus</taxon>
    </lineage>
</organism>
<keyword evidence="9" id="KW-1185">Reference proteome</keyword>
<dbReference type="Pfam" id="PF05835">
    <property type="entry name" value="Synaphin"/>
    <property type="match status" value="1"/>
</dbReference>
<dbReference type="GO" id="GO:0019905">
    <property type="term" value="F:syntaxin binding"/>
    <property type="evidence" value="ECO:0007669"/>
    <property type="project" value="InterPro"/>
</dbReference>
<dbReference type="SUPFAM" id="SSF58038">
    <property type="entry name" value="SNARE fusion complex"/>
    <property type="match status" value="1"/>
</dbReference>
<keyword evidence="4" id="KW-0532">Neurotransmitter transport</keyword>
<feature type="compositionally biased region" description="Low complexity" evidence="5">
    <location>
        <begin position="800"/>
        <end position="818"/>
    </location>
</feature>
<dbReference type="KEGG" id="spu:763212"/>
<dbReference type="InterPro" id="IPR058912">
    <property type="entry name" value="HTH_animal"/>
</dbReference>
<reference evidence="9" key="1">
    <citation type="submission" date="2015-02" db="EMBL/GenBank/DDBJ databases">
        <title>Genome sequencing for Strongylocentrotus purpuratus.</title>
        <authorList>
            <person name="Murali S."/>
            <person name="Liu Y."/>
            <person name="Vee V."/>
            <person name="English A."/>
            <person name="Wang M."/>
            <person name="Skinner E."/>
            <person name="Han Y."/>
            <person name="Muzny D.M."/>
            <person name="Worley K.C."/>
            <person name="Gibbs R.A."/>
        </authorList>
    </citation>
    <scope>NUCLEOTIDE SEQUENCE</scope>
</reference>
<feature type="compositionally biased region" description="Basic and acidic residues" evidence="5">
    <location>
        <begin position="889"/>
        <end position="929"/>
    </location>
</feature>
<dbReference type="PANTHER" id="PTHR21301">
    <property type="entry name" value="REVERSE TRANSCRIPTASE"/>
    <property type="match status" value="1"/>
</dbReference>
<name>A0A7M7NXX2_STRPU</name>
<dbReference type="Gene3D" id="1.20.5.580">
    <property type="entry name" value="Single Helix bin"/>
    <property type="match status" value="1"/>
</dbReference>
<keyword evidence="2" id="KW-0813">Transport</keyword>
<dbReference type="AlphaFoldDB" id="A0A7M7NXX2"/>
<dbReference type="OrthoDB" id="6229630at2759"/>
<dbReference type="InterPro" id="IPR000477">
    <property type="entry name" value="RT_dom"/>
</dbReference>
<dbReference type="Proteomes" id="UP000007110">
    <property type="component" value="Unassembled WGS sequence"/>
</dbReference>
<evidence type="ECO:0000256" key="3">
    <source>
        <dbReference type="ARBA" id="ARBA00022483"/>
    </source>
</evidence>
<dbReference type="GeneID" id="763212"/>
<accession>A0A7M7NXX2</accession>
<evidence type="ECO:0000256" key="4">
    <source>
        <dbReference type="ARBA" id="ARBA00022775"/>
    </source>
</evidence>
<evidence type="ECO:0000259" key="7">
    <source>
        <dbReference type="PROSITE" id="PS50878"/>
    </source>
</evidence>
<evidence type="ECO:0000256" key="1">
    <source>
        <dbReference type="ARBA" id="ARBA00005396"/>
    </source>
</evidence>
<feature type="region of interest" description="Disordered" evidence="5">
    <location>
        <begin position="777"/>
        <end position="965"/>
    </location>
</feature>
<dbReference type="CDD" id="cd00304">
    <property type="entry name" value="RT_like"/>
    <property type="match status" value="1"/>
</dbReference>
<reference evidence="8" key="2">
    <citation type="submission" date="2021-01" db="UniProtKB">
        <authorList>
            <consortium name="EnsemblMetazoa"/>
        </authorList>
    </citation>
    <scope>IDENTIFICATION</scope>
</reference>
<dbReference type="GO" id="GO:0006887">
    <property type="term" value="P:exocytosis"/>
    <property type="evidence" value="ECO:0007669"/>
    <property type="project" value="UniProtKB-KW"/>
</dbReference>
<dbReference type="SUPFAM" id="SSF56672">
    <property type="entry name" value="DNA/RNA polymerases"/>
    <property type="match status" value="1"/>
</dbReference>
<evidence type="ECO:0008006" key="10">
    <source>
        <dbReference type="Google" id="ProtNLM"/>
    </source>
</evidence>
<dbReference type="EnsemblMetazoa" id="XM_030986474">
    <property type="protein sequence ID" value="XP_030842334"/>
    <property type="gene ID" value="LOC763212"/>
</dbReference>
<feature type="compositionally biased region" description="Low complexity" evidence="5">
    <location>
        <begin position="832"/>
        <end position="850"/>
    </location>
</feature>
<comment type="similarity">
    <text evidence="1">Belongs to the complexin/synaphin family.</text>
</comment>
<dbReference type="Pfam" id="PF26215">
    <property type="entry name" value="HTH_animal"/>
    <property type="match status" value="1"/>
</dbReference>
<sequence>MQTFKHHLIQLYGEPTQLSVRQLQRDLVKTAKLTNHLTFLKRCRDSDTIPLGLQLKSAVDTPKAQRILHQAGIDLTRERIVHTRHQLHDLNTATSASQSKINQQLNPDDLSKVQSFNDHTAQLAFQTTKLKQIRKFDQLRSRKRICTNDPPTTQPIKDTVVNLSQHRLSQAEHKVLSLGLNFAVAPKKIPFSNIVQQVEPKLRFLSKAAANDIRLKITNALAEAKPPKPNLSKEERSAIQDLRKNQSIHILQADKGNATVVMDQDTYEDKICDLLKDKETYSKLKRDPTPANERKINQQLLTLHRSDILPKALYFQLRSSSAKSPILFGQPKIHKPLIPLRPIISTRGSSCYNTARHLANILQPLVGQTQHHVTNSKHFIDILSKTKIQPSDTLVSFDVTSLFTNVPVDQACDIIKQRLISDPDLESRTKLTPDQIHDLLLTCLHSNSFKWRSNFYKQLQGAAMGSPLSPIIANIFMEHFEHQALKSADKSPSLWLRYVDDTFVIWPHSTPDLHHFLDHINNQHPSIKFTMETEHDNSIPFLDVLITKTPSGFPSHQIYRKPTHTDRYLNFRSHHHPSVHQSVSNSLIRRAHQLSDKAHLQQELKHITHALTSINQYPRRKINTRAPYHKTSTTGTQPDTKPTATIVLPYIGKTSHRLQRILRSANILVRHQSNHKLYSTLHSHKDKHPSNKQPGVYKIPCDCGKVYIGETGRDFDTRLKEHKTHHRRSDWDKSAIVKHAQQELHHIHWDKSHLITPIRHWHTRRVREAIEIHQHNTVPQDPGLHINSIWHPILPHHPTSDQSSTNSTTNTPTTNTSPIHPSVSPDTTYNHPTTPTQSSTTRSQLATSPTQAPPTPTPRYNLRQRELGNLGGGDGEGDGKDDEEAALIEEARQQQEEERKARHAKMEAEREVERQRIREKYGLKKKVAEEPGMLPEPDDAGRITRKKKTPAEMQQALQQQDDEEEGFMDTVKGFVAPFAEKLGLDLFK</sequence>
<dbReference type="CDD" id="cd10442">
    <property type="entry name" value="GIY-YIG_PLEs"/>
    <property type="match status" value="1"/>
</dbReference>
<feature type="domain" description="Reverse transcriptase" evidence="7">
    <location>
        <begin position="311"/>
        <end position="558"/>
    </location>
</feature>
<evidence type="ECO:0000259" key="6">
    <source>
        <dbReference type="PROSITE" id="PS50164"/>
    </source>
</evidence>
<proteinExistence type="inferred from homology"/>
<dbReference type="PROSITE" id="PS50164">
    <property type="entry name" value="GIY_YIG"/>
    <property type="match status" value="1"/>
</dbReference>
<evidence type="ECO:0000313" key="8">
    <source>
        <dbReference type="EnsemblMetazoa" id="XP_030842334"/>
    </source>
</evidence>
<dbReference type="OMA" id="AGISHIM"/>
<dbReference type="Pfam" id="PF00078">
    <property type="entry name" value="RVT_1"/>
    <property type="match status" value="1"/>
</dbReference>
<dbReference type="InterPro" id="IPR043502">
    <property type="entry name" value="DNA/RNA_pol_sf"/>
</dbReference>
<dbReference type="InParanoid" id="A0A7M7NXX2"/>
<dbReference type="PROSITE" id="PS50878">
    <property type="entry name" value="RT_POL"/>
    <property type="match status" value="1"/>
</dbReference>
<dbReference type="CDD" id="cd22808">
    <property type="entry name" value="Complexin_NTD_CPLX_I_II"/>
    <property type="match status" value="1"/>
</dbReference>
<dbReference type="InterPro" id="IPR008849">
    <property type="entry name" value="Synaphin"/>
</dbReference>
<evidence type="ECO:0000256" key="5">
    <source>
        <dbReference type="SAM" id="MobiDB-lite"/>
    </source>
</evidence>
<dbReference type="PANTHER" id="PTHR21301:SF11">
    <property type="entry name" value="GIY-YIG DOMAIN-CONTAINING PROTEIN"/>
    <property type="match status" value="1"/>
</dbReference>
<keyword evidence="3" id="KW-0268">Exocytosis</keyword>
<dbReference type="RefSeq" id="XP_030842334.1">
    <property type="nucleotide sequence ID" value="XM_030986474.1"/>
</dbReference>
<feature type="compositionally biased region" description="Acidic residues" evidence="5">
    <location>
        <begin position="875"/>
        <end position="887"/>
    </location>
</feature>
<dbReference type="GO" id="GO:0006836">
    <property type="term" value="P:neurotransmitter transport"/>
    <property type="evidence" value="ECO:0007669"/>
    <property type="project" value="UniProtKB-KW"/>
</dbReference>
<evidence type="ECO:0000256" key="2">
    <source>
        <dbReference type="ARBA" id="ARBA00022448"/>
    </source>
</evidence>